<dbReference type="Proteomes" id="UP000629098">
    <property type="component" value="Unassembled WGS sequence"/>
</dbReference>
<evidence type="ECO:0000259" key="2">
    <source>
        <dbReference type="PROSITE" id="PS51740"/>
    </source>
</evidence>
<keyword evidence="4" id="KW-1185">Reference proteome</keyword>
<dbReference type="InterPro" id="IPR007159">
    <property type="entry name" value="SpoVT-AbrB_dom"/>
</dbReference>
<dbReference type="GO" id="GO:0003677">
    <property type="term" value="F:DNA binding"/>
    <property type="evidence" value="ECO:0007669"/>
    <property type="project" value="UniProtKB-UniRule"/>
</dbReference>
<accession>A0A8J6XK44</accession>
<dbReference type="InterPro" id="IPR037914">
    <property type="entry name" value="SpoVT-AbrB_sf"/>
</dbReference>
<evidence type="ECO:0000313" key="4">
    <source>
        <dbReference type="Proteomes" id="UP000629098"/>
    </source>
</evidence>
<dbReference type="PROSITE" id="PS51740">
    <property type="entry name" value="SPOVT_ABRB"/>
    <property type="match status" value="1"/>
</dbReference>
<reference evidence="3" key="1">
    <citation type="submission" date="2020-09" db="EMBL/GenBank/DDBJ databases">
        <title>Iningainema tapete sp. nov. (Scytonemataceae, Cyanobacteria) from greenhouses in central Florida (USA) produces two types of nodularin with biosynthetic potential for microcystin-LR and anabaenopeptins.</title>
        <authorList>
            <person name="Berthold D.E."/>
            <person name="Lefler F.W."/>
            <person name="Huang I.-S."/>
            <person name="Abdulla H."/>
            <person name="Zimba P.V."/>
            <person name="Laughinghouse H.D. IV."/>
        </authorList>
    </citation>
    <scope>NUCLEOTIDE SEQUENCE</scope>
    <source>
        <strain evidence="3">BLCCT55</strain>
    </source>
</reference>
<comment type="caution">
    <text evidence="3">The sequence shown here is derived from an EMBL/GenBank/DDBJ whole genome shotgun (WGS) entry which is preliminary data.</text>
</comment>
<dbReference type="AlphaFoldDB" id="A0A8J6XK44"/>
<dbReference type="SUPFAM" id="SSF89447">
    <property type="entry name" value="AbrB/MazE/MraZ-like"/>
    <property type="match status" value="1"/>
</dbReference>
<feature type="domain" description="SpoVT-AbrB" evidence="2">
    <location>
        <begin position="7"/>
        <end position="50"/>
    </location>
</feature>
<keyword evidence="1 3" id="KW-0238">DNA-binding</keyword>
<gene>
    <name evidence="3" type="ORF">ICL16_37525</name>
</gene>
<dbReference type="Gene3D" id="2.10.260.10">
    <property type="match status" value="1"/>
</dbReference>
<evidence type="ECO:0000256" key="1">
    <source>
        <dbReference type="PROSITE-ProRule" id="PRU01076"/>
    </source>
</evidence>
<evidence type="ECO:0000313" key="3">
    <source>
        <dbReference type="EMBL" id="MBD2777594.1"/>
    </source>
</evidence>
<protein>
    <submittedName>
        <fullName evidence="3">AbrB/MazE/SpoVT family DNA-binding domain-containing protein</fullName>
    </submittedName>
</protein>
<dbReference type="SMART" id="SM00966">
    <property type="entry name" value="SpoVT_AbrB"/>
    <property type="match status" value="1"/>
</dbReference>
<dbReference type="Pfam" id="PF04014">
    <property type="entry name" value="MazE_antitoxin"/>
    <property type="match status" value="1"/>
</dbReference>
<dbReference type="EMBL" id="JACXAE010000110">
    <property type="protein sequence ID" value="MBD2777594.1"/>
    <property type="molecule type" value="Genomic_DNA"/>
</dbReference>
<proteinExistence type="predicted"/>
<organism evidence="3 4">
    <name type="scientific">Iningainema tapete BLCC-T55</name>
    <dbReference type="NCBI Taxonomy" id="2748662"/>
    <lineage>
        <taxon>Bacteria</taxon>
        <taxon>Bacillati</taxon>
        <taxon>Cyanobacteriota</taxon>
        <taxon>Cyanophyceae</taxon>
        <taxon>Nostocales</taxon>
        <taxon>Scytonemataceae</taxon>
        <taxon>Iningainema tapete</taxon>
    </lineage>
</organism>
<name>A0A8J6XK44_9CYAN</name>
<sequence length="86" mass="9798">MGAVIRTRLVKIGNSQGIRIPKPLLEQSGIDVEVEIEVCDNNLIVRAAPQPRRGWDEAFAAMAQRYDDVLLDDGSMTLWDQTEWEW</sequence>